<name>A0A4R3W1V8_9SPHI</name>
<dbReference type="EMBL" id="SMBZ01000002">
    <property type="protein sequence ID" value="TCV20425.1"/>
    <property type="molecule type" value="Genomic_DNA"/>
</dbReference>
<accession>A0A4R3W1V8</accession>
<dbReference type="Pfam" id="PF05258">
    <property type="entry name" value="DciA"/>
    <property type="match status" value="1"/>
</dbReference>
<dbReference type="InterPro" id="IPR007922">
    <property type="entry name" value="DciA-like"/>
</dbReference>
<evidence type="ECO:0000313" key="2">
    <source>
        <dbReference type="Proteomes" id="UP000295197"/>
    </source>
</evidence>
<keyword evidence="2" id="KW-1185">Reference proteome</keyword>
<evidence type="ECO:0000313" key="1">
    <source>
        <dbReference type="EMBL" id="TCV20425.1"/>
    </source>
</evidence>
<dbReference type="AlphaFoldDB" id="A0A4R3W1V8"/>
<protein>
    <submittedName>
        <fullName evidence="1">Uncharacterized protein DUF721</fullName>
    </submittedName>
</protein>
<proteinExistence type="predicted"/>
<sequence length="113" mass="13542">MISKEDKLMLYKKKVDEIPTRDDISMKQAVEKWLEVYRLRRKYEESSVVSFWEEIIGPYIAKRTQHIYIKDKKLYVKVESAVVKHELAINRRQIIGRVNEHVGHVIVEEFVIL</sequence>
<reference evidence="1 2" key="1">
    <citation type="submission" date="2019-03" db="EMBL/GenBank/DDBJ databases">
        <title>Genomic Encyclopedia of Type Strains, Phase IV (KMG-IV): sequencing the most valuable type-strain genomes for metagenomic binning, comparative biology and taxonomic classification.</title>
        <authorList>
            <person name="Goeker M."/>
        </authorList>
    </citation>
    <scope>NUCLEOTIDE SEQUENCE [LARGE SCALE GENOMIC DNA]</scope>
    <source>
        <strain evidence="1 2">DSM 22362</strain>
    </source>
</reference>
<gene>
    <name evidence="1" type="ORF">EDC17_1002138</name>
</gene>
<dbReference type="PANTHER" id="PTHR36456:SF1">
    <property type="entry name" value="UPF0232 PROTEIN SCO3875"/>
    <property type="match status" value="1"/>
</dbReference>
<organism evidence="1 2">
    <name type="scientific">Sphingobacterium alimentarium</name>
    <dbReference type="NCBI Taxonomy" id="797292"/>
    <lineage>
        <taxon>Bacteria</taxon>
        <taxon>Pseudomonadati</taxon>
        <taxon>Bacteroidota</taxon>
        <taxon>Sphingobacteriia</taxon>
        <taxon>Sphingobacteriales</taxon>
        <taxon>Sphingobacteriaceae</taxon>
        <taxon>Sphingobacterium</taxon>
    </lineage>
</organism>
<dbReference type="Proteomes" id="UP000295197">
    <property type="component" value="Unassembled WGS sequence"/>
</dbReference>
<dbReference type="PANTHER" id="PTHR36456">
    <property type="entry name" value="UPF0232 PROTEIN SCO3875"/>
    <property type="match status" value="1"/>
</dbReference>
<comment type="caution">
    <text evidence="1">The sequence shown here is derived from an EMBL/GenBank/DDBJ whole genome shotgun (WGS) entry which is preliminary data.</text>
</comment>